<organism evidence="2 3">
    <name type="scientific">Thalassotalea euphylliae</name>
    <dbReference type="NCBI Taxonomy" id="1655234"/>
    <lineage>
        <taxon>Bacteria</taxon>
        <taxon>Pseudomonadati</taxon>
        <taxon>Pseudomonadota</taxon>
        <taxon>Gammaproteobacteria</taxon>
        <taxon>Alteromonadales</taxon>
        <taxon>Colwelliaceae</taxon>
        <taxon>Thalassotalea</taxon>
    </lineage>
</organism>
<dbReference type="RefSeq" id="WP_116015998.1">
    <property type="nucleotide sequence ID" value="NZ_QUOT01000001.1"/>
</dbReference>
<evidence type="ECO:0000313" key="3">
    <source>
        <dbReference type="Proteomes" id="UP000256899"/>
    </source>
</evidence>
<dbReference type="SUPFAM" id="SSF52540">
    <property type="entry name" value="P-loop containing nucleoside triphosphate hydrolases"/>
    <property type="match status" value="1"/>
</dbReference>
<dbReference type="Pfam" id="PF11426">
    <property type="entry name" value="Tn7_TnsC_Int"/>
    <property type="match status" value="1"/>
</dbReference>
<proteinExistence type="predicted"/>
<dbReference type="Proteomes" id="UP000256899">
    <property type="component" value="Unassembled WGS sequence"/>
</dbReference>
<dbReference type="InterPro" id="IPR003593">
    <property type="entry name" value="AAA+_ATPase"/>
</dbReference>
<protein>
    <submittedName>
        <fullName evidence="2">Transcriptional antiterminator</fullName>
    </submittedName>
</protein>
<dbReference type="AlphaFoldDB" id="A0A3E0U2X8"/>
<dbReference type="Pfam" id="PF13401">
    <property type="entry name" value="AAA_22"/>
    <property type="match status" value="1"/>
</dbReference>
<feature type="domain" description="AAA+ ATPase" evidence="1">
    <location>
        <begin position="130"/>
        <end position="283"/>
    </location>
</feature>
<dbReference type="SMART" id="SM00382">
    <property type="entry name" value="AAA"/>
    <property type="match status" value="1"/>
</dbReference>
<gene>
    <name evidence="2" type="ORF">DXX94_11510</name>
</gene>
<dbReference type="InterPro" id="IPR021542">
    <property type="entry name" value="Tn7_TnsC"/>
</dbReference>
<name>A0A3E0U2X8_9GAMM</name>
<reference evidence="3" key="1">
    <citation type="submission" date="2018-08" db="EMBL/GenBank/DDBJ databases">
        <title>Thalassotalea euphylliae genome.</title>
        <authorList>
            <person name="Summers S."/>
            <person name="Rice S.A."/>
            <person name="Freckelton M.L."/>
            <person name="Nedved B.T."/>
            <person name="Hadfield M.G."/>
        </authorList>
    </citation>
    <scope>NUCLEOTIDE SEQUENCE [LARGE SCALE GENOMIC DNA]</scope>
    <source>
        <strain evidence="3">H3</strain>
    </source>
</reference>
<accession>A0A3E0U2X8</accession>
<keyword evidence="3" id="KW-1185">Reference proteome</keyword>
<dbReference type="EMBL" id="QUOT01000001">
    <property type="protein sequence ID" value="REL31286.1"/>
    <property type="molecule type" value="Genomic_DNA"/>
</dbReference>
<dbReference type="GO" id="GO:0016887">
    <property type="term" value="F:ATP hydrolysis activity"/>
    <property type="evidence" value="ECO:0007669"/>
    <property type="project" value="InterPro"/>
</dbReference>
<dbReference type="Gene3D" id="3.40.50.300">
    <property type="entry name" value="P-loop containing nucleotide triphosphate hydrolases"/>
    <property type="match status" value="1"/>
</dbReference>
<comment type="caution">
    <text evidence="2">The sequence shown here is derived from an EMBL/GenBank/DDBJ whole genome shotgun (WGS) entry which is preliminary data.</text>
</comment>
<evidence type="ECO:0000313" key="2">
    <source>
        <dbReference type="EMBL" id="REL31286.1"/>
    </source>
</evidence>
<evidence type="ECO:0000259" key="1">
    <source>
        <dbReference type="SMART" id="SM00382"/>
    </source>
</evidence>
<dbReference type="Gene3D" id="6.10.20.30">
    <property type="match status" value="1"/>
</dbReference>
<dbReference type="InterPro" id="IPR049945">
    <property type="entry name" value="AAA_22"/>
</dbReference>
<dbReference type="InterPro" id="IPR027417">
    <property type="entry name" value="P-loop_NTPase"/>
</dbReference>
<sequence length="556" mass="64215">MTLPENVVPAIYVDPGVERYRHNPFIESLPQIKSIKEVRDTLQGEVRFNPKDIFSKNEVRVHEIAGLLDDFFQPIGSHLQLEEKISIMIRSGYVGRNISDGSLNTQLQNGYERIMSGDLNAFRFKTKRSTAQSLTLIGVSGCGKSTTLNRILAMYPDAIYHEKYNFIQIPYLIIQCPFNGSLKNLCLNFFRALDRVINSNFEKKYTRNRLSPDVLLTLMAQAANSNAIGLLVIDEIQRLSQKRSDDREDMLEFFVQLVNVIGIPVVLVGTPKARPIFEVELQSARRSAGFGSLFWSPMKNLPATVDLKTGKTRPSEWIAFTDKLWRYQWLRKRDEVISDEIRDCWFELSQGVLDIAVKLFVLAQMRAIATRKECISVNLLRQVYQDELKPVHLVLDALRSNDPTRIAKYSDLRLHDIDKRILELSQEITKAKTSQDEDIDRFNGNEQALRLLNLLKAMDCDSDLLIPFVQRAFDEYPNLSVRALMPIVLKWYEDIPNKPLPLQRGKNSTINSKHWCELEKQDLRFQYAQCDGKDMHQTMRCNDLIFNMESWLLDMN</sequence>